<gene>
    <name evidence="1" type="ORF">J9259_01000</name>
    <name evidence="2" type="ORF">KIY12_04360</name>
</gene>
<evidence type="ECO:0000313" key="1">
    <source>
        <dbReference type="EMBL" id="MBX8631090.1"/>
    </source>
</evidence>
<dbReference type="Proteomes" id="UP000750197">
    <property type="component" value="Unassembled WGS sequence"/>
</dbReference>
<evidence type="ECO:0000313" key="3">
    <source>
        <dbReference type="Proteomes" id="UP000716004"/>
    </source>
</evidence>
<dbReference type="AlphaFoldDB" id="A0A8J7YS05"/>
<protein>
    <submittedName>
        <fullName evidence="1">Uncharacterized protein</fullName>
    </submittedName>
</protein>
<name>A0A8J7YS05_9ARCH</name>
<accession>A0A8J7YS05</accession>
<dbReference type="EMBL" id="JAHEAC010000029">
    <property type="protein sequence ID" value="MBX8643939.1"/>
    <property type="molecule type" value="Genomic_DNA"/>
</dbReference>
<reference evidence="1" key="1">
    <citation type="submission" date="2021-04" db="EMBL/GenBank/DDBJ databases">
        <title>Genomic insights into ecological role and evolution of a novel Thermoplasmata order Candidatus Sysuiplasmatales.</title>
        <authorList>
            <person name="Yuan Y."/>
        </authorList>
    </citation>
    <scope>NUCLEOTIDE SEQUENCE</scope>
    <source>
        <strain evidence="2">TUT19-bin139</strain>
        <strain evidence="1">YP2-bin.285</strain>
    </source>
</reference>
<comment type="caution">
    <text evidence="1">The sequence shown here is derived from an EMBL/GenBank/DDBJ whole genome shotgun (WGS) entry which is preliminary data.</text>
</comment>
<organism evidence="1 3">
    <name type="scientific">Candidatus Sysuiplasma superficiale</name>
    <dbReference type="NCBI Taxonomy" id="2823368"/>
    <lineage>
        <taxon>Archaea</taxon>
        <taxon>Methanobacteriati</taxon>
        <taxon>Thermoplasmatota</taxon>
        <taxon>Thermoplasmata</taxon>
        <taxon>Candidatus Sysuiplasmatales</taxon>
        <taxon>Candidatus Sysuiplasmataceae</taxon>
        <taxon>Candidatus Sysuiplasma</taxon>
    </lineage>
</organism>
<dbReference type="EMBL" id="JAGVSJ010000001">
    <property type="protein sequence ID" value="MBX8631090.1"/>
    <property type="molecule type" value="Genomic_DNA"/>
</dbReference>
<proteinExistence type="predicted"/>
<dbReference type="Proteomes" id="UP000716004">
    <property type="component" value="Unassembled WGS sequence"/>
</dbReference>
<evidence type="ECO:0000313" key="2">
    <source>
        <dbReference type="EMBL" id="MBX8643939.1"/>
    </source>
</evidence>
<sequence length="53" mass="6232">MPDDPHVMHCSYCELRIGYNPEAGKVDVPLFCDDDCYSHYKEKYPDRIKPGWP</sequence>